<dbReference type="UniPathway" id="UPA00659"/>
<keyword evidence="6" id="KW-0276">Fatty acid metabolism</keyword>
<keyword evidence="4" id="KW-0813">Transport</keyword>
<comment type="pathway">
    <text evidence="2">Lipid metabolism; fatty acid beta-oxidation.</text>
</comment>
<evidence type="ECO:0000256" key="5">
    <source>
        <dbReference type="ARBA" id="ARBA00022679"/>
    </source>
</evidence>
<dbReference type="PANTHER" id="PTHR22589:SF67">
    <property type="entry name" value="PEROXISOMAL CARNITINE O-OCTANOYLTRANSFERASE"/>
    <property type="match status" value="1"/>
</dbReference>
<dbReference type="InterPro" id="IPR042231">
    <property type="entry name" value="Cho/carn_acyl_trans_2"/>
</dbReference>
<dbReference type="Ensembl" id="ENSEBUT00000005785.1">
    <property type="protein sequence ID" value="ENSEBUP00000005347.1"/>
    <property type="gene ID" value="ENSEBUG00000003607.1"/>
</dbReference>
<accession>A0A8C4NJX8</accession>
<sequence length="621" mass="70821">MMQQMVKSGRDRAVYNAGCGTSLCFVFVLCRLFTAHDVADGTHIAQSGMDLYTFESERERTFQYQESLPSLPVPPLHETLNKYLDSVKPLVEEEEYRRTQEVVRNFEYGEGRALQEKLLQRASCRRNWLEQWWRNAAYLDTRSETQISVNAGGCGPHLEHSWQAQDGTQVARCSILLWHFLHFWKLIRTEKLAVGRSGKTPLDMDQFRMLCCTCKIPGHHRDTLVSHFRTEREGHCPSHVVVLCRGRAFTFDTLDPNGAILTPPELARQLQNIKDKCQDEADGPTISALTSDERTRWAQVRDHLLTLSPQNATSLHIIESSLIVVGLDDASPEASVDDCSQLQSLSLIGDLRCRWGDKSFNLMAFQNGLFGACCDHAPYDAMVLVLCIYFIDQEIRKSNGIWQGILPERKLTLPEELSFVVDEKVLAAVDCAKENYKQKGNDLNLISRPFMGFGKELIKKCRIHPDTFVQLAVQLAYFSQHGKPGCCYETASTRRYFHGRTETMRSCTPEVVAWCRAMRNPMAVVQHKRELMWQAIEKHNQSMRECQMNRGCDRHLLGLLLTANEEGLPTPELYRDPSFSKRIFINVSTWDSNPETNGEGFFEALSSALHETMNLALMARL</sequence>
<evidence type="ECO:0000256" key="14">
    <source>
        <dbReference type="ARBA" id="ARBA00067184"/>
    </source>
</evidence>
<dbReference type="PROSITE" id="PS00439">
    <property type="entry name" value="ACYLTRANSF_C_1"/>
    <property type="match status" value="1"/>
</dbReference>
<evidence type="ECO:0000256" key="4">
    <source>
        <dbReference type="ARBA" id="ARBA00022448"/>
    </source>
</evidence>
<evidence type="ECO:0000256" key="7">
    <source>
        <dbReference type="ARBA" id="ARBA00022990"/>
    </source>
</evidence>
<keyword evidence="5 16" id="KW-0808">Transferase</keyword>
<dbReference type="Gene3D" id="3.30.559.70">
    <property type="entry name" value="Choline/Carnitine o-acyltransferase, domain 2"/>
    <property type="match status" value="1"/>
</dbReference>
<comment type="catalytic activity">
    <reaction evidence="11">
        <text>4,8-dimethylnonanoyl-CoA + (R)-carnitine = O-4,8-dimethylnonanoyl-(R)-carnitine + CoA</text>
        <dbReference type="Rhea" id="RHEA:44860"/>
        <dbReference type="ChEBI" id="CHEBI:16347"/>
        <dbReference type="ChEBI" id="CHEBI:57287"/>
        <dbReference type="ChEBI" id="CHEBI:77061"/>
        <dbReference type="ChEBI" id="CHEBI:84654"/>
    </reaction>
</comment>
<dbReference type="Pfam" id="PF00755">
    <property type="entry name" value="Carn_acyltransf"/>
    <property type="match status" value="1"/>
</dbReference>
<evidence type="ECO:0000256" key="15">
    <source>
        <dbReference type="PIRSR" id="PIRSR600542-1"/>
    </source>
</evidence>
<proteinExistence type="inferred from homology"/>
<evidence type="ECO:0000256" key="12">
    <source>
        <dbReference type="ARBA" id="ARBA00052326"/>
    </source>
</evidence>
<evidence type="ECO:0000313" key="18">
    <source>
        <dbReference type="Ensembl" id="ENSEBUP00000005347.1"/>
    </source>
</evidence>
<dbReference type="Proteomes" id="UP000694388">
    <property type="component" value="Unplaced"/>
</dbReference>
<reference evidence="18" key="1">
    <citation type="submission" date="2025-08" db="UniProtKB">
        <authorList>
            <consortium name="Ensembl"/>
        </authorList>
    </citation>
    <scope>IDENTIFICATION</scope>
</reference>
<protein>
    <recommendedName>
        <fullName evidence="14">Peroxisomal carnitine O-octanoyltransferase</fullName>
        <ecNumber evidence="13">2.3.1.137</ecNumber>
    </recommendedName>
</protein>
<dbReference type="GO" id="GO:0008458">
    <property type="term" value="F:carnitine O-octanoyltransferase activity"/>
    <property type="evidence" value="ECO:0007669"/>
    <property type="project" value="UniProtKB-EC"/>
</dbReference>
<dbReference type="PANTHER" id="PTHR22589">
    <property type="entry name" value="CARNITINE O-ACYLTRANSFERASE"/>
    <property type="match status" value="1"/>
</dbReference>
<evidence type="ECO:0000256" key="6">
    <source>
        <dbReference type="ARBA" id="ARBA00022832"/>
    </source>
</evidence>
<reference evidence="18" key="2">
    <citation type="submission" date="2025-09" db="UniProtKB">
        <authorList>
            <consortium name="Ensembl"/>
        </authorList>
    </citation>
    <scope>IDENTIFICATION</scope>
</reference>
<feature type="domain" description="Choline/carnitine acyltransferase" evidence="17">
    <location>
        <begin position="71"/>
        <end position="590"/>
    </location>
</feature>
<evidence type="ECO:0000256" key="10">
    <source>
        <dbReference type="ARBA" id="ARBA00023315"/>
    </source>
</evidence>
<dbReference type="GO" id="GO:0005777">
    <property type="term" value="C:peroxisome"/>
    <property type="evidence" value="ECO:0007669"/>
    <property type="project" value="UniProtKB-SubCell"/>
</dbReference>
<evidence type="ECO:0000256" key="2">
    <source>
        <dbReference type="ARBA" id="ARBA00005005"/>
    </source>
</evidence>
<keyword evidence="9" id="KW-0576">Peroxisome</keyword>
<evidence type="ECO:0000313" key="19">
    <source>
        <dbReference type="Proteomes" id="UP000694388"/>
    </source>
</evidence>
<dbReference type="EC" id="2.3.1.137" evidence="13"/>
<dbReference type="InterPro" id="IPR000542">
    <property type="entry name" value="Carn_acyl_trans"/>
</dbReference>
<evidence type="ECO:0000256" key="11">
    <source>
        <dbReference type="ARBA" id="ARBA00048999"/>
    </source>
</evidence>
<comment type="similarity">
    <text evidence="3 16">Belongs to the carnitine/choline acetyltransferase family.</text>
</comment>
<dbReference type="InterPro" id="IPR042572">
    <property type="entry name" value="Carn_acyl_trans_N"/>
</dbReference>
<evidence type="ECO:0000256" key="9">
    <source>
        <dbReference type="ARBA" id="ARBA00023140"/>
    </source>
</evidence>
<dbReference type="SUPFAM" id="SSF52777">
    <property type="entry name" value="CoA-dependent acyltransferases"/>
    <property type="match status" value="2"/>
</dbReference>
<comment type="catalytic activity">
    <reaction evidence="12">
        <text>octanoyl-CoA + (R)-carnitine = O-octanoyl-(R)-carnitine + CoA</text>
        <dbReference type="Rhea" id="RHEA:17177"/>
        <dbReference type="ChEBI" id="CHEBI:16347"/>
        <dbReference type="ChEBI" id="CHEBI:18102"/>
        <dbReference type="ChEBI" id="CHEBI:57287"/>
        <dbReference type="ChEBI" id="CHEBI:57386"/>
        <dbReference type="EC" id="2.3.1.137"/>
    </reaction>
</comment>
<keyword evidence="8" id="KW-0443">Lipid metabolism</keyword>
<evidence type="ECO:0000256" key="1">
    <source>
        <dbReference type="ARBA" id="ARBA00004275"/>
    </source>
</evidence>
<evidence type="ECO:0000259" key="17">
    <source>
        <dbReference type="Pfam" id="PF00755"/>
    </source>
</evidence>
<dbReference type="GeneTree" id="ENSGT01150000286999"/>
<feature type="active site" description="Proton acceptor" evidence="15">
    <location>
        <position position="376"/>
    </location>
</feature>
<keyword evidence="19" id="KW-1185">Reference proteome</keyword>
<evidence type="ECO:0000256" key="8">
    <source>
        <dbReference type="ARBA" id="ARBA00023098"/>
    </source>
</evidence>
<evidence type="ECO:0000256" key="3">
    <source>
        <dbReference type="ARBA" id="ARBA00005232"/>
    </source>
</evidence>
<dbReference type="PROSITE" id="PS00440">
    <property type="entry name" value="ACYLTRANSF_C_2"/>
    <property type="match status" value="1"/>
</dbReference>
<dbReference type="Gene3D" id="1.10.275.20">
    <property type="entry name" value="Choline/Carnitine o-acyltransferase"/>
    <property type="match status" value="1"/>
</dbReference>
<dbReference type="GO" id="GO:0006635">
    <property type="term" value="P:fatty acid beta-oxidation"/>
    <property type="evidence" value="ECO:0007669"/>
    <property type="project" value="UniProtKB-UniPathway"/>
</dbReference>
<name>A0A8C4NJX8_EPTBU</name>
<dbReference type="InterPro" id="IPR039551">
    <property type="entry name" value="Cho/carn_acyl_trans"/>
</dbReference>
<dbReference type="AlphaFoldDB" id="A0A8C4NJX8"/>
<dbReference type="Gene3D" id="3.30.559.10">
    <property type="entry name" value="Chloramphenicol acetyltransferase-like domain"/>
    <property type="match status" value="1"/>
</dbReference>
<evidence type="ECO:0000256" key="16">
    <source>
        <dbReference type="RuleBase" id="RU003801"/>
    </source>
</evidence>
<keyword evidence="7" id="KW-0007">Acetylation</keyword>
<comment type="subcellular location">
    <subcellularLocation>
        <location evidence="1">Peroxisome</location>
    </subcellularLocation>
</comment>
<keyword evidence="10 16" id="KW-0012">Acyltransferase</keyword>
<evidence type="ECO:0000256" key="13">
    <source>
        <dbReference type="ARBA" id="ARBA00066418"/>
    </source>
</evidence>
<organism evidence="18 19">
    <name type="scientific">Eptatretus burgeri</name>
    <name type="common">Inshore hagfish</name>
    <dbReference type="NCBI Taxonomy" id="7764"/>
    <lineage>
        <taxon>Eukaryota</taxon>
        <taxon>Metazoa</taxon>
        <taxon>Chordata</taxon>
        <taxon>Craniata</taxon>
        <taxon>Vertebrata</taxon>
        <taxon>Cyclostomata</taxon>
        <taxon>Myxini</taxon>
        <taxon>Myxiniformes</taxon>
        <taxon>Myxinidae</taxon>
        <taxon>Eptatretinae</taxon>
        <taxon>Eptatretus</taxon>
    </lineage>
</organism>
<dbReference type="FunFam" id="3.30.559.70:FF:000006">
    <property type="entry name" value="Peroxisomal carnitine O-octanoyltransferase"/>
    <property type="match status" value="1"/>
</dbReference>
<dbReference type="InterPro" id="IPR023213">
    <property type="entry name" value="CAT-like_dom_sf"/>
</dbReference>